<keyword evidence="3" id="KW-1185">Reference proteome</keyword>
<dbReference type="InterPro" id="IPR029063">
    <property type="entry name" value="SAM-dependent_MTases_sf"/>
</dbReference>
<comment type="caution">
    <text evidence="2">The sequence shown here is derived from an EMBL/GenBank/DDBJ whole genome shotgun (WGS) entry which is preliminary data.</text>
</comment>
<accession>A0A2V3IZT1</accession>
<gene>
    <name evidence="2" type="ORF">BWQ96_02513</name>
</gene>
<dbReference type="InterPro" id="IPR006342">
    <property type="entry name" value="FkbM_mtfrase"/>
</dbReference>
<feature type="domain" description="Methyltransferase FkbM" evidence="1">
    <location>
        <begin position="138"/>
        <end position="321"/>
    </location>
</feature>
<protein>
    <recommendedName>
        <fullName evidence="1">Methyltransferase FkbM domain-containing protein</fullName>
    </recommendedName>
</protein>
<sequence length="361" mass="40889">MKIFRSYSARAFIFMAAALCLVPILDKSHIATLATAARTQLSGHPATLASDLKSEWIPSEEVRFVLQQDMNASFFFVEDEPKNGIDPVRAFLLRAEKNIRSLFHHLLFLPGCEEREQVEQWGNSCVSVKTGREQIVLDVGCNRGWYSFMAAAYGHRVHAFDPQPHCRTLFSASVLVNGFHELVTFTNAFVTDKPGDTMEVRRRTGCMGGFPNNNHAGYADRFRKPLDRLPGANETVVVHGVSLDDMFDARKHDVLLLKMDVEGFESHALASAKRLLAGGGVRNIVVEFNLPMMSRQAEGIHAMKDRSLQLVRQLTQEYGYKAKASHKGDWRRQQPMTTDEWEKLFTKDRDAFGTIDAWFYK</sequence>
<dbReference type="SUPFAM" id="SSF53335">
    <property type="entry name" value="S-adenosyl-L-methionine-dependent methyltransferases"/>
    <property type="match status" value="1"/>
</dbReference>
<dbReference type="Pfam" id="PF05050">
    <property type="entry name" value="Methyltransf_21"/>
    <property type="match status" value="1"/>
</dbReference>
<proteinExistence type="predicted"/>
<dbReference type="AlphaFoldDB" id="A0A2V3IZT1"/>
<dbReference type="PANTHER" id="PTHR34203:SF13">
    <property type="entry name" value="EXPRESSED PROTEIN"/>
    <property type="match status" value="1"/>
</dbReference>
<evidence type="ECO:0000259" key="1">
    <source>
        <dbReference type="Pfam" id="PF05050"/>
    </source>
</evidence>
<reference evidence="2 3" key="1">
    <citation type="journal article" date="2018" name="Mol. Biol. Evol.">
        <title>Analysis of the draft genome of the red seaweed Gracilariopsis chorda provides insights into genome size evolution in Rhodophyta.</title>
        <authorList>
            <person name="Lee J."/>
            <person name="Yang E.C."/>
            <person name="Graf L."/>
            <person name="Yang J.H."/>
            <person name="Qiu H."/>
            <person name="Zel Zion U."/>
            <person name="Chan C.X."/>
            <person name="Stephens T.G."/>
            <person name="Weber A.P.M."/>
            <person name="Boo G.H."/>
            <person name="Boo S.M."/>
            <person name="Kim K.M."/>
            <person name="Shin Y."/>
            <person name="Jung M."/>
            <person name="Lee S.J."/>
            <person name="Yim H.S."/>
            <person name="Lee J.H."/>
            <person name="Bhattacharya D."/>
            <person name="Yoon H.S."/>
        </authorList>
    </citation>
    <scope>NUCLEOTIDE SEQUENCE [LARGE SCALE GENOMIC DNA]</scope>
    <source>
        <strain evidence="2 3">SKKU-2015</strain>
        <tissue evidence="2">Whole body</tissue>
    </source>
</reference>
<evidence type="ECO:0000313" key="3">
    <source>
        <dbReference type="Proteomes" id="UP000247409"/>
    </source>
</evidence>
<dbReference type="NCBIfam" id="TIGR01444">
    <property type="entry name" value="fkbM_fam"/>
    <property type="match status" value="1"/>
</dbReference>
<dbReference type="OrthoDB" id="411251at2759"/>
<dbReference type="EMBL" id="NBIV01000021">
    <property type="protein sequence ID" value="PXF47651.1"/>
    <property type="molecule type" value="Genomic_DNA"/>
</dbReference>
<organism evidence="2 3">
    <name type="scientific">Gracilariopsis chorda</name>
    <dbReference type="NCBI Taxonomy" id="448386"/>
    <lineage>
        <taxon>Eukaryota</taxon>
        <taxon>Rhodophyta</taxon>
        <taxon>Florideophyceae</taxon>
        <taxon>Rhodymeniophycidae</taxon>
        <taxon>Gracilariales</taxon>
        <taxon>Gracilariaceae</taxon>
        <taxon>Gracilariopsis</taxon>
    </lineage>
</organism>
<dbReference type="Gene3D" id="3.40.50.150">
    <property type="entry name" value="Vaccinia Virus protein VP39"/>
    <property type="match status" value="1"/>
</dbReference>
<name>A0A2V3IZT1_9FLOR</name>
<evidence type="ECO:0000313" key="2">
    <source>
        <dbReference type="EMBL" id="PXF47651.1"/>
    </source>
</evidence>
<dbReference type="InterPro" id="IPR052514">
    <property type="entry name" value="SAM-dependent_MTase"/>
</dbReference>
<dbReference type="Proteomes" id="UP000247409">
    <property type="component" value="Unassembled WGS sequence"/>
</dbReference>
<dbReference type="PANTHER" id="PTHR34203">
    <property type="entry name" value="METHYLTRANSFERASE, FKBM FAMILY PROTEIN"/>
    <property type="match status" value="1"/>
</dbReference>